<gene>
    <name evidence="1" type="ORF">B8X00_12240</name>
</gene>
<dbReference type="OrthoDB" id="7225192at2"/>
<dbReference type="AlphaFoldDB" id="A0A269XUM8"/>
<organism evidence="1 2">
    <name type="scientific">Acetobacter fabarum</name>
    <dbReference type="NCBI Taxonomy" id="483199"/>
    <lineage>
        <taxon>Bacteria</taxon>
        <taxon>Pseudomonadati</taxon>
        <taxon>Pseudomonadota</taxon>
        <taxon>Alphaproteobacteria</taxon>
        <taxon>Acetobacterales</taxon>
        <taxon>Acetobacteraceae</taxon>
        <taxon>Acetobacter</taxon>
    </lineage>
</organism>
<proteinExistence type="predicted"/>
<comment type="caution">
    <text evidence="1">The sequence shown here is derived from an EMBL/GenBank/DDBJ whole genome shotgun (WGS) entry which is preliminary data.</text>
</comment>
<name>A0A269XUM8_9PROT</name>
<dbReference type="RefSeq" id="WP_095350345.1">
    <property type="nucleotide sequence ID" value="NZ_NCXK01000032.1"/>
</dbReference>
<reference evidence="1 2" key="1">
    <citation type="submission" date="2017-04" db="EMBL/GenBank/DDBJ databases">
        <title>Kefir bacterial isolates.</title>
        <authorList>
            <person name="Kim Y."/>
            <person name="Blasche S."/>
            <person name="Patil K.R."/>
        </authorList>
    </citation>
    <scope>NUCLEOTIDE SEQUENCE [LARGE SCALE GENOMIC DNA]</scope>
    <source>
        <strain evidence="1 2">KR</strain>
    </source>
</reference>
<evidence type="ECO:0000313" key="2">
    <source>
        <dbReference type="Proteomes" id="UP000216151"/>
    </source>
</evidence>
<evidence type="ECO:0000313" key="1">
    <source>
        <dbReference type="EMBL" id="PAK76970.1"/>
    </source>
</evidence>
<dbReference type="Proteomes" id="UP000216151">
    <property type="component" value="Unassembled WGS sequence"/>
</dbReference>
<accession>A0A269XUM8</accession>
<sequence length="123" mass="13613">MTSPDMQLGALYLAARSTTQTLRSWVIKTYMLRDSQLDAAMATALGQLDQVYRFALYYGYDVSNAPEALRQPITAYVAALRQGSSSLPGERPSRHLFKVHRSIEAFVLGPDRPPHTPSEGDPS</sequence>
<protein>
    <submittedName>
        <fullName evidence="1">Uncharacterized protein</fullName>
    </submittedName>
</protein>
<keyword evidence="2" id="KW-1185">Reference proteome</keyword>
<dbReference type="EMBL" id="NCXK01000032">
    <property type="protein sequence ID" value="PAK76970.1"/>
    <property type="molecule type" value="Genomic_DNA"/>
</dbReference>